<dbReference type="PANTHER" id="PTHR43591">
    <property type="entry name" value="METHYLTRANSFERASE"/>
    <property type="match status" value="1"/>
</dbReference>
<dbReference type="PANTHER" id="PTHR43591:SF99">
    <property type="entry name" value="OS06G0646000 PROTEIN"/>
    <property type="match status" value="1"/>
</dbReference>
<comment type="caution">
    <text evidence="2">The sequence shown here is derived from an EMBL/GenBank/DDBJ whole genome shotgun (WGS) entry which is preliminary data.</text>
</comment>
<keyword evidence="3" id="KW-1185">Reference proteome</keyword>
<dbReference type="EMBL" id="BQMJ01000047">
    <property type="protein sequence ID" value="GJQ13785.1"/>
    <property type="molecule type" value="Genomic_DNA"/>
</dbReference>
<proteinExistence type="predicted"/>
<gene>
    <name evidence="2" type="ORF">GpartN1_g5576.t1</name>
</gene>
<dbReference type="Proteomes" id="UP001061958">
    <property type="component" value="Unassembled WGS sequence"/>
</dbReference>
<reference evidence="2" key="2">
    <citation type="submission" date="2022-01" db="EMBL/GenBank/DDBJ databases">
        <authorList>
            <person name="Hirooka S."/>
            <person name="Miyagishima S.Y."/>
        </authorList>
    </citation>
    <scope>NUCLEOTIDE SEQUENCE</scope>
    <source>
        <strain evidence="2">NBRC 102759</strain>
    </source>
</reference>
<dbReference type="Pfam" id="PF08241">
    <property type="entry name" value="Methyltransf_11"/>
    <property type="match status" value="1"/>
</dbReference>
<evidence type="ECO:0000259" key="1">
    <source>
        <dbReference type="Pfam" id="PF08241"/>
    </source>
</evidence>
<organism evidence="2 3">
    <name type="scientific">Galdieria partita</name>
    <dbReference type="NCBI Taxonomy" id="83374"/>
    <lineage>
        <taxon>Eukaryota</taxon>
        <taxon>Rhodophyta</taxon>
        <taxon>Bangiophyceae</taxon>
        <taxon>Galdieriales</taxon>
        <taxon>Galdieriaceae</taxon>
        <taxon>Galdieria</taxon>
    </lineage>
</organism>
<dbReference type="GO" id="GO:0008757">
    <property type="term" value="F:S-adenosylmethionine-dependent methyltransferase activity"/>
    <property type="evidence" value="ECO:0007669"/>
    <property type="project" value="InterPro"/>
</dbReference>
<sequence>MMKDRYAAFGFSVPKYAKHTCSFHNLCDKNTIRTWNRKRFFSLLVANKRTSLVARRVMDTTTSYVTLERIADLVICPNCKNSLVSENNRKLTCLCCRRIFFQDPSLGYLNLCIDNSSGYRPLQQELFKNPVTSFLYERGWRNNFQSMGYTLKEEVKLVTDYFHPKNPDVLVDLSCGTGYVTRKLAKTRKYSRIIGIDLSENMLKEAYRRMLLEDCDLFTLIRANVSCLPVKDNVVDALYCGAALHCWPKVQDGLAEMYRILKPDALVFATTFISNYSPAFSRCNAYRFFTKKELEWLFKSRGFRQVNVQILKSPSIMQFVQSAIIRCCK</sequence>
<accession>A0A9C7Q0F1</accession>
<dbReference type="SUPFAM" id="SSF53335">
    <property type="entry name" value="S-adenosyl-L-methionine-dependent methyltransferases"/>
    <property type="match status" value="1"/>
</dbReference>
<dbReference type="InterPro" id="IPR029063">
    <property type="entry name" value="SAM-dependent_MTases_sf"/>
</dbReference>
<evidence type="ECO:0000313" key="2">
    <source>
        <dbReference type="EMBL" id="GJQ13785.1"/>
    </source>
</evidence>
<protein>
    <recommendedName>
        <fullName evidence="1">Methyltransferase type 11 domain-containing protein</fullName>
    </recommendedName>
</protein>
<dbReference type="InterPro" id="IPR013216">
    <property type="entry name" value="Methyltransf_11"/>
</dbReference>
<dbReference type="AlphaFoldDB" id="A0A9C7Q0F1"/>
<evidence type="ECO:0000313" key="3">
    <source>
        <dbReference type="Proteomes" id="UP001061958"/>
    </source>
</evidence>
<feature type="domain" description="Methyltransferase type 11" evidence="1">
    <location>
        <begin position="171"/>
        <end position="268"/>
    </location>
</feature>
<dbReference type="OrthoDB" id="10017101at2759"/>
<reference evidence="2" key="1">
    <citation type="journal article" date="2022" name="Proc. Natl. Acad. Sci. U.S.A.">
        <title>Life cycle and functional genomics of the unicellular red alga Galdieria for elucidating algal and plant evolution and industrial use.</title>
        <authorList>
            <person name="Hirooka S."/>
            <person name="Itabashi T."/>
            <person name="Ichinose T.M."/>
            <person name="Onuma R."/>
            <person name="Fujiwara T."/>
            <person name="Yamashita S."/>
            <person name="Jong L.W."/>
            <person name="Tomita R."/>
            <person name="Iwane A.H."/>
            <person name="Miyagishima S.Y."/>
        </authorList>
    </citation>
    <scope>NUCLEOTIDE SEQUENCE</scope>
    <source>
        <strain evidence="2">NBRC 102759</strain>
    </source>
</reference>
<name>A0A9C7Q0F1_9RHOD</name>
<dbReference type="CDD" id="cd02440">
    <property type="entry name" value="AdoMet_MTases"/>
    <property type="match status" value="1"/>
</dbReference>
<dbReference type="Gene3D" id="3.40.50.150">
    <property type="entry name" value="Vaccinia Virus protein VP39"/>
    <property type="match status" value="1"/>
</dbReference>